<dbReference type="EMBL" id="JAENHL010000008">
    <property type="protein sequence ID" value="MBK1870639.1"/>
    <property type="molecule type" value="Genomic_DNA"/>
</dbReference>
<accession>A0ACC5RDB8</accession>
<name>A0ACC5RDB8_9HYPH</name>
<reference evidence="1" key="1">
    <citation type="submission" date="2021-01" db="EMBL/GenBank/DDBJ databases">
        <authorList>
            <person name="Sun Q."/>
        </authorList>
    </citation>
    <scope>NUCLEOTIDE SEQUENCE</scope>
    <source>
        <strain evidence="1">YIM B02566</strain>
    </source>
</reference>
<organism evidence="1 2">
    <name type="scientific">Taklimakanibacter albus</name>
    <dbReference type="NCBI Taxonomy" id="2800327"/>
    <lineage>
        <taxon>Bacteria</taxon>
        <taxon>Pseudomonadati</taxon>
        <taxon>Pseudomonadota</taxon>
        <taxon>Alphaproteobacteria</taxon>
        <taxon>Hyphomicrobiales</taxon>
        <taxon>Aestuariivirgaceae</taxon>
        <taxon>Taklimakanibacter</taxon>
    </lineage>
</organism>
<gene>
    <name evidence="1" type="ORF">JHL16_30015</name>
</gene>
<sequence>MRKADIQTGATVDFQAVGRSFGKLDVLKDFSLAIAAGEFLTLLGPSGSGKTTALNMIAGFLQPTSGDILIDGKSIASLPPERRNVGMVFQNYSLFPHMNVFDNVAFPLKMRRASAQLIKEKVEKALELVHLADYAARMPTQISGGQRQRVAFARAIVFAPRVLLMDEPLGALDLKLREHMQLEIKRYRDEIGCTMIYVTHDQGEALTLSDRIVVMNNGRIVQIGGPEEIYDRPANRFSAEFIGENNILRLQPNGKAGHWVIEELKQPFASPAAAGPAPQALSIRPEKIARLKAGEARGPGSIAFDATIAEILFFGDVIKYSARLADGALIKFKEHRAAATSVMRVDQSVTLAFAPGDAVLLADE</sequence>
<keyword evidence="2" id="KW-1185">Reference proteome</keyword>
<proteinExistence type="predicted"/>
<protein>
    <submittedName>
        <fullName evidence="1">ABC transporter ATP-binding protein</fullName>
    </submittedName>
</protein>
<evidence type="ECO:0000313" key="2">
    <source>
        <dbReference type="Proteomes" id="UP000616151"/>
    </source>
</evidence>
<keyword evidence="1" id="KW-0067">ATP-binding</keyword>
<comment type="caution">
    <text evidence="1">The sequence shown here is derived from an EMBL/GenBank/DDBJ whole genome shotgun (WGS) entry which is preliminary data.</text>
</comment>
<dbReference type="Proteomes" id="UP000616151">
    <property type="component" value="Unassembled WGS sequence"/>
</dbReference>
<evidence type="ECO:0000313" key="1">
    <source>
        <dbReference type="EMBL" id="MBK1870639.1"/>
    </source>
</evidence>
<keyword evidence="1" id="KW-0547">Nucleotide-binding</keyword>